<dbReference type="Pfam" id="PF14670">
    <property type="entry name" value="FXa_inhibition"/>
    <property type="match status" value="4"/>
</dbReference>
<feature type="transmembrane region" description="Helical" evidence="13">
    <location>
        <begin position="1336"/>
        <end position="1357"/>
    </location>
</feature>
<dbReference type="SMART" id="SM00192">
    <property type="entry name" value="LDLa"/>
    <property type="match status" value="2"/>
</dbReference>
<dbReference type="InterPro" id="IPR009030">
    <property type="entry name" value="Growth_fac_rcpt_cys_sf"/>
</dbReference>
<keyword evidence="16" id="KW-1185">Reference proteome</keyword>
<feature type="repeat" description="LDL-receptor class B" evidence="11">
    <location>
        <begin position="75"/>
        <end position="117"/>
    </location>
</feature>
<dbReference type="SMART" id="SM00135">
    <property type="entry name" value="LY"/>
    <property type="match status" value="20"/>
</dbReference>
<feature type="repeat" description="LDL-receptor class B" evidence="11">
    <location>
        <begin position="691"/>
        <end position="733"/>
    </location>
</feature>
<dbReference type="InterPro" id="IPR036055">
    <property type="entry name" value="LDL_receptor-like_sf"/>
</dbReference>
<keyword evidence="2" id="KW-0245">EGF-like domain</keyword>
<evidence type="ECO:0000256" key="5">
    <source>
        <dbReference type="ARBA" id="ARBA00022737"/>
    </source>
</evidence>
<dbReference type="Pfam" id="PF00058">
    <property type="entry name" value="Ldl_recept_b"/>
    <property type="match status" value="13"/>
</dbReference>
<evidence type="ECO:0000256" key="9">
    <source>
        <dbReference type="ARBA" id="ARBA00023180"/>
    </source>
</evidence>
<comment type="caution">
    <text evidence="15">The sequence shown here is derived from an EMBL/GenBank/DDBJ whole genome shotgun (WGS) entry which is preliminary data.</text>
</comment>
<dbReference type="FunFam" id="2.120.10.30:FF:000241">
    <property type="entry name" value="Low-density lipoprotein receptor-related protein 6"/>
    <property type="match status" value="2"/>
</dbReference>
<dbReference type="EMBL" id="UYJE01010169">
    <property type="protein sequence ID" value="VDI80403.1"/>
    <property type="molecule type" value="Genomic_DNA"/>
</dbReference>
<feature type="disulfide bond" evidence="10">
    <location>
        <begin position="1248"/>
        <end position="1263"/>
    </location>
</feature>
<evidence type="ECO:0000256" key="11">
    <source>
        <dbReference type="PROSITE-ProRule" id="PRU00461"/>
    </source>
</evidence>
<dbReference type="FunFam" id="2.120.10.30:FF:000001">
    <property type="entry name" value="Low-density lipoprotein receptor-related protein 6"/>
    <property type="match status" value="2"/>
</dbReference>
<accession>A0A8B6HKE6</accession>
<dbReference type="Gene3D" id="2.10.25.10">
    <property type="entry name" value="Laminin"/>
    <property type="match status" value="1"/>
</dbReference>
<evidence type="ECO:0000259" key="14">
    <source>
        <dbReference type="SMART" id="SM00181"/>
    </source>
</evidence>
<feature type="disulfide bond" evidence="10">
    <location>
        <begin position="1285"/>
        <end position="1300"/>
    </location>
</feature>
<dbReference type="PANTHER" id="PTHR46513">
    <property type="entry name" value="VITELLOGENIN RECEPTOR-LIKE PROTEIN-RELATED-RELATED"/>
    <property type="match status" value="1"/>
</dbReference>
<evidence type="ECO:0000256" key="12">
    <source>
        <dbReference type="SAM" id="MobiDB-lite"/>
    </source>
</evidence>
<feature type="repeat" description="LDL-receptor class B" evidence="11">
    <location>
        <begin position="1093"/>
        <end position="1135"/>
    </location>
</feature>
<reference evidence="15" key="1">
    <citation type="submission" date="2018-11" db="EMBL/GenBank/DDBJ databases">
        <authorList>
            <person name="Alioto T."/>
            <person name="Alioto T."/>
        </authorList>
    </citation>
    <scope>NUCLEOTIDE SEQUENCE</scope>
</reference>
<protein>
    <submittedName>
        <fullName evidence="15">Low density lipoprotein receptor-related protein 5/6</fullName>
    </submittedName>
</protein>
<evidence type="ECO:0000256" key="10">
    <source>
        <dbReference type="PROSITE-ProRule" id="PRU00124"/>
    </source>
</evidence>
<feature type="disulfide bond" evidence="10">
    <location>
        <begin position="1273"/>
        <end position="1291"/>
    </location>
</feature>
<feature type="repeat" description="LDL-receptor class B" evidence="11">
    <location>
        <begin position="734"/>
        <end position="776"/>
    </location>
</feature>
<sequence>MVDGNNSRGNSTVVAGNLEDAAAVDFLYEDRSVFFTDVSQEMIKRTWFNGSEITVNVITTGLISPDGLAVDWLGRKIYWTDSETKRIEVANLDGSYRKVLYWNDLDQPRAIALDPLNGYMYWTDWGETPKIERAGMDGTHAHRSVIIKENIHWPNGLTLDYEDSQIYWADAKNAFIHSCKFDGSDRRVVVEGELPHPFALTLYDRTLYWTDWKDRSINSCDKITGSNRRVILRDIYSPMDIHSFSARRQPKDTNENACDKHNGGCSHLCLMSPAHPFYTCACPTGIKLKLDNKTCNEGYEQLLLLARRTDLRRISLDTPDYTDVVLELTNVQHAIAIDFDPVDNQVYWTDDEVHAIWRANIDGTGQEKVIDSHLMHPDGIAVDWIGRNLYWTDTGTDRIEVSRLNGTSRRVLIAEDLEEPRAITLDPISGYMYWTDWGKKPKIERANMDGSGRLALVNVSLGWPNGIAVDHAEMKIYWGDASLDKIEVANYDGTGRRVLVNQNLPHLFGFSLLGDYIYWTDWQRRSIERVNKRSGIDRKTIVDQLPDLMGLKAVNLVKIEGTNPCAHNNGECSHLCLMTPNKSVCACPMGLELSGNSKTCIIPEAFLIFSGQQNIKRLSLESNHRIRPIPIRGIKEAPIAIDYDINDNRIYWTDATERTISRAFMNGSAVEKVIQYGLEYPEGMVVDWVAKNIYWVDTGSKRIEVARTDGTSRRVIVWKELHQPRALAIDPANGHIYWTDWSEPARLERAALDGTGRQVVVEDIGKVHAITIDFTEKKIFWASIDKAMIESANINGTNRTQIITNQVPKPMGLTLYNDFIFWADWEQQTVEKANKTNGNNRTTLRDHMGVVMDILVYHSSRQAGTNSCHDKNGGCSHLCLAHPIEDGKNLSHHCACPTHYKLNADNKTCSAPKTFLLFSQKNVISRLVIDNDDVDPQTPEVVLPIPHLKNVKGLAYDPVDHYIYWIEGKQNNIKRSTDNGTNVQVIVRNDNEAYKPYDMAIDPYSRVIYWTDAKRNVINITRLDGTSLGVVIEGDKEKPRSIVLNPLKGHMYWVNMVQPPTIDRAAMDGTERMTLFSKALGKPGPLAVDVQNSRLYWADGNLNRIECSDLSGGNRIVLVDGQIASPKGMAVLGKYLYWIDRDHMLMSRADKLNGKDRTYIQGRLKGLSDLHVALNVLPKHMEHPCAHNNGGCSHICVAKGDGSSRCACPTNLDLKDDLKMCADPPTCSPDQFACLSGDIHCIPRTWRCDKSEECQDASDESNCPICHADQFRCNDNHCIDQSSVCDGTPQCHDHSDEEHCCLEGDTMCPHTTPPHSCKGPNCPGTKDPSNPSTAHYTIIIVIGLIVLVLILGIIFACKRKSQPPGVIIYETDMSVVKPLTAQTTLNSLSSHGKSHETGLSLGSVGTTGIYDRNHVTGASSSSSTVTQYPHETLNPPPSPVTTDRSVCNGEFYGYSSNSPSTVRSYRPYKLRPVPPPHTTPCSTDVCEESEPYPYNVRTKKHKSKRSIMELFSDYDPYPPCPTPRSHYFSDDMISCPPSPSTERSFSNPYPPPPSPVANSDC</sequence>
<feature type="repeat" description="LDL-receptor class B" evidence="11">
    <location>
        <begin position="1006"/>
        <end position="1048"/>
    </location>
</feature>
<evidence type="ECO:0000256" key="6">
    <source>
        <dbReference type="ARBA" id="ARBA00023136"/>
    </source>
</evidence>
<dbReference type="InterPro" id="IPR050778">
    <property type="entry name" value="Cueball_EGF_LRP_Nidogen"/>
</dbReference>
<evidence type="ECO:0000256" key="2">
    <source>
        <dbReference type="ARBA" id="ARBA00022536"/>
    </source>
</evidence>
<feature type="repeat" description="LDL-receptor class B" evidence="11">
    <location>
        <begin position="118"/>
        <end position="163"/>
    </location>
</feature>
<keyword evidence="4" id="KW-0732">Signal</keyword>
<feature type="disulfide bond" evidence="10">
    <location>
        <begin position="1266"/>
        <end position="1278"/>
    </location>
</feature>
<feature type="repeat" description="LDL-receptor class B" evidence="11">
    <location>
        <begin position="164"/>
        <end position="206"/>
    </location>
</feature>
<feature type="region of interest" description="Disordered" evidence="12">
    <location>
        <begin position="1531"/>
        <end position="1561"/>
    </location>
</feature>
<dbReference type="Proteomes" id="UP000596742">
    <property type="component" value="Unassembled WGS sequence"/>
</dbReference>
<dbReference type="OrthoDB" id="72419at2759"/>
<dbReference type="GO" id="GO:0016020">
    <property type="term" value="C:membrane"/>
    <property type="evidence" value="ECO:0007669"/>
    <property type="project" value="UniProtKB-SubCell"/>
</dbReference>
<dbReference type="Gene3D" id="2.120.10.30">
    <property type="entry name" value="TolB, C-terminal domain"/>
    <property type="match status" value="4"/>
</dbReference>
<feature type="repeat" description="LDL-receptor class B" evidence="11">
    <location>
        <begin position="387"/>
        <end position="429"/>
    </location>
</feature>
<evidence type="ECO:0000256" key="4">
    <source>
        <dbReference type="ARBA" id="ARBA00022729"/>
    </source>
</evidence>
<dbReference type="CDD" id="cd00112">
    <property type="entry name" value="LDLa"/>
    <property type="match status" value="2"/>
</dbReference>
<comment type="subcellular location">
    <subcellularLocation>
        <location evidence="1">Membrane</location>
        <topology evidence="1">Single-pass membrane protein</topology>
    </subcellularLocation>
</comment>
<comment type="caution">
    <text evidence="10">Lacks conserved residue(s) required for the propagation of feature annotation.</text>
</comment>
<dbReference type="InterPro" id="IPR000742">
    <property type="entry name" value="EGF"/>
</dbReference>
<feature type="region of interest" description="Disordered" evidence="12">
    <location>
        <begin position="1412"/>
        <end position="1445"/>
    </location>
</feature>
<evidence type="ECO:0000313" key="15">
    <source>
        <dbReference type="EMBL" id="VDI80403.1"/>
    </source>
</evidence>
<dbReference type="SUPFAM" id="SSF57184">
    <property type="entry name" value="Growth factor receptor domain"/>
    <property type="match status" value="1"/>
</dbReference>
<dbReference type="InterPro" id="IPR002172">
    <property type="entry name" value="LDrepeatLR_classA_rpt"/>
</dbReference>
<feature type="repeat" description="LDL-receptor class B" evidence="11">
    <location>
        <begin position="1049"/>
        <end position="1092"/>
    </location>
</feature>
<dbReference type="SUPFAM" id="SSF57424">
    <property type="entry name" value="LDL receptor-like module"/>
    <property type="match status" value="1"/>
</dbReference>
<dbReference type="Pfam" id="PF00057">
    <property type="entry name" value="Ldl_recept_a"/>
    <property type="match status" value="2"/>
</dbReference>
<keyword evidence="5" id="KW-0677">Repeat</keyword>
<evidence type="ECO:0000313" key="16">
    <source>
        <dbReference type="Proteomes" id="UP000596742"/>
    </source>
</evidence>
<keyword evidence="7 10" id="KW-1015">Disulfide bond</keyword>
<dbReference type="InterPro" id="IPR011042">
    <property type="entry name" value="6-blade_b-propeller_TolB-like"/>
</dbReference>
<feature type="domain" description="EGF-like" evidence="14">
    <location>
        <begin position="564"/>
        <end position="601"/>
    </location>
</feature>
<feature type="repeat" description="LDL-receptor class B" evidence="11">
    <location>
        <begin position="777"/>
        <end position="819"/>
    </location>
</feature>
<evidence type="ECO:0000256" key="7">
    <source>
        <dbReference type="ARBA" id="ARBA00023157"/>
    </source>
</evidence>
<gene>
    <name evidence="15" type="ORF">MGAL_10B010233</name>
</gene>
<dbReference type="InterPro" id="IPR000033">
    <property type="entry name" value="LDLR_classB_rpt"/>
</dbReference>
<dbReference type="SUPFAM" id="SSF57196">
    <property type="entry name" value="EGF/Laminin"/>
    <property type="match status" value="2"/>
</dbReference>
<keyword evidence="9" id="KW-0325">Glycoprotein</keyword>
<keyword evidence="15" id="KW-0449">Lipoprotein</keyword>
<dbReference type="Gene3D" id="4.10.400.10">
    <property type="entry name" value="Low-density Lipoprotein Receptor"/>
    <property type="match status" value="2"/>
</dbReference>
<feature type="domain" description="EGF-like" evidence="14">
    <location>
        <begin position="1184"/>
        <end position="1222"/>
    </location>
</feature>
<dbReference type="PRINTS" id="PR00261">
    <property type="entry name" value="LDLRECEPTOR"/>
</dbReference>
<feature type="repeat" description="LDL-receptor class B" evidence="11">
    <location>
        <begin position="961"/>
        <end position="1005"/>
    </location>
</feature>
<evidence type="ECO:0000256" key="3">
    <source>
        <dbReference type="ARBA" id="ARBA00022583"/>
    </source>
</evidence>
<feature type="domain" description="EGF-like" evidence="14">
    <location>
        <begin position="867"/>
        <end position="910"/>
    </location>
</feature>
<feature type="repeat" description="LDL-receptor class B" evidence="11">
    <location>
        <begin position="474"/>
        <end position="516"/>
    </location>
</feature>
<evidence type="ECO:0000256" key="1">
    <source>
        <dbReference type="ARBA" id="ARBA00004167"/>
    </source>
</evidence>
<feature type="repeat" description="LDL-receptor class B" evidence="11">
    <location>
        <begin position="430"/>
        <end position="473"/>
    </location>
</feature>
<name>A0A8B6HKE6_MYTGA</name>
<feature type="repeat" description="LDL-receptor class B" evidence="11">
    <location>
        <begin position="648"/>
        <end position="690"/>
    </location>
</feature>
<proteinExistence type="predicted"/>
<dbReference type="SUPFAM" id="SSF63825">
    <property type="entry name" value="YWTD domain"/>
    <property type="match status" value="4"/>
</dbReference>
<organism evidence="15 16">
    <name type="scientific">Mytilus galloprovincialis</name>
    <name type="common">Mediterranean mussel</name>
    <dbReference type="NCBI Taxonomy" id="29158"/>
    <lineage>
        <taxon>Eukaryota</taxon>
        <taxon>Metazoa</taxon>
        <taxon>Spiralia</taxon>
        <taxon>Lophotrochozoa</taxon>
        <taxon>Mollusca</taxon>
        <taxon>Bivalvia</taxon>
        <taxon>Autobranchia</taxon>
        <taxon>Pteriomorphia</taxon>
        <taxon>Mytilida</taxon>
        <taxon>Mytiloidea</taxon>
        <taxon>Mytilidae</taxon>
        <taxon>Mytilinae</taxon>
        <taxon>Mytilus</taxon>
    </lineage>
</organism>
<dbReference type="PROSITE" id="PS51120">
    <property type="entry name" value="LDLRB"/>
    <property type="match status" value="16"/>
</dbReference>
<keyword evidence="13" id="KW-1133">Transmembrane helix</keyword>
<dbReference type="SMART" id="SM00181">
    <property type="entry name" value="EGF"/>
    <property type="match status" value="4"/>
</dbReference>
<evidence type="ECO:0000256" key="8">
    <source>
        <dbReference type="ARBA" id="ARBA00023170"/>
    </source>
</evidence>
<keyword evidence="6 13" id="KW-0472">Membrane</keyword>
<feature type="domain" description="EGF-like" evidence="14">
    <location>
        <begin position="257"/>
        <end position="296"/>
    </location>
</feature>
<evidence type="ECO:0000256" key="13">
    <source>
        <dbReference type="SAM" id="Phobius"/>
    </source>
</evidence>
<dbReference type="GO" id="GO:0006897">
    <property type="term" value="P:endocytosis"/>
    <property type="evidence" value="ECO:0007669"/>
    <property type="project" value="UniProtKB-KW"/>
</dbReference>
<keyword evidence="3" id="KW-0254">Endocytosis</keyword>
<feature type="repeat" description="LDL-receptor class B" evidence="11">
    <location>
        <begin position="344"/>
        <end position="386"/>
    </location>
</feature>
<feature type="repeat" description="LDL-receptor class B" evidence="11">
    <location>
        <begin position="31"/>
        <end position="74"/>
    </location>
</feature>
<keyword evidence="13" id="KW-0812">Transmembrane</keyword>
<dbReference type="PANTHER" id="PTHR46513:SF41">
    <property type="entry name" value="LOW-DENSITY LIPOPROTEIN RECEPTOR-RELATED PROTEIN"/>
    <property type="match status" value="1"/>
</dbReference>
<keyword evidence="8 15" id="KW-0675">Receptor</keyword>
<dbReference type="PROSITE" id="PS50068">
    <property type="entry name" value="LDLRA_2"/>
    <property type="match status" value="2"/>
</dbReference>